<dbReference type="Pfam" id="PF13561">
    <property type="entry name" value="adh_short_C2"/>
    <property type="match status" value="1"/>
</dbReference>
<protein>
    <recommendedName>
        <fullName evidence="4">Dehydrogenase</fullName>
    </recommendedName>
</protein>
<evidence type="ECO:0000256" key="1">
    <source>
        <dbReference type="ARBA" id="ARBA00006484"/>
    </source>
</evidence>
<name>R0EAD6_RALPI</name>
<dbReference type="PRINTS" id="PR00081">
    <property type="entry name" value="GDHRDH"/>
</dbReference>
<evidence type="ECO:0000313" key="2">
    <source>
        <dbReference type="EMBL" id="ENZ79069.1"/>
    </source>
</evidence>
<evidence type="ECO:0000313" key="3">
    <source>
        <dbReference type="Proteomes" id="UP000013280"/>
    </source>
</evidence>
<dbReference type="PANTHER" id="PTHR42879">
    <property type="entry name" value="3-OXOACYL-(ACYL-CARRIER-PROTEIN) REDUCTASE"/>
    <property type="match status" value="1"/>
</dbReference>
<dbReference type="Gene3D" id="3.40.50.720">
    <property type="entry name" value="NAD(P)-binding Rossmann-like Domain"/>
    <property type="match status" value="1"/>
</dbReference>
<proteinExistence type="inferred from homology"/>
<sequence length="249" mass="26194">MVSTAPVAFVTNACGYAGLPAVEALIAAGFNVFVHNTSFPESDPWAGSAGGQRVRRLTGDAATAFETTWAETGRIDALVSNDHHPAIHHAKETAPIGALGETLDALVVRAFALLQSAIPHLESQGGANIVMITSCRTRSPMPGGAIPDMARAAADALVRSLVIELAPNDIAVNAIAPNFLYSEAYYPKARFVDDADGREFVRCSVPAGRLGRPDEIGELITFLATIKARFMTGAIIDFSGGWPASPPRP</sequence>
<evidence type="ECO:0008006" key="4">
    <source>
        <dbReference type="Google" id="ProtNLM"/>
    </source>
</evidence>
<dbReference type="InterPro" id="IPR002347">
    <property type="entry name" value="SDR_fam"/>
</dbReference>
<dbReference type="RefSeq" id="WP_004627202.1">
    <property type="nucleotide sequence ID" value="NZ_APMQ01000002.1"/>
</dbReference>
<dbReference type="AlphaFoldDB" id="R0EAD6"/>
<dbReference type="Proteomes" id="UP000013280">
    <property type="component" value="Unassembled WGS sequence"/>
</dbReference>
<dbReference type="PANTHER" id="PTHR42879:SF6">
    <property type="entry name" value="NADPH-DEPENDENT REDUCTASE BACG"/>
    <property type="match status" value="1"/>
</dbReference>
<comment type="similarity">
    <text evidence="1">Belongs to the short-chain dehydrogenases/reductases (SDR) family.</text>
</comment>
<dbReference type="InterPro" id="IPR036291">
    <property type="entry name" value="NAD(P)-bd_dom_sf"/>
</dbReference>
<comment type="caution">
    <text evidence="2">The sequence shown here is derived from an EMBL/GenBank/DDBJ whole genome shotgun (WGS) entry which is preliminary data.</text>
</comment>
<gene>
    <name evidence="2" type="ORF">OR214_00637</name>
</gene>
<reference evidence="2 3" key="1">
    <citation type="journal article" date="2013" name="Genome Announc.">
        <title>Draft Genome Sequence for Ralstonia sp. Strain OR214, a Bacterium with Potential for Bioremediation.</title>
        <authorList>
            <person name="Utturkar S.M."/>
            <person name="Bollmann A."/>
            <person name="Brzoska R.M."/>
            <person name="Klingeman D.M."/>
            <person name="Epstein S.E."/>
            <person name="Palumbo A.V."/>
            <person name="Brown S.D."/>
        </authorList>
    </citation>
    <scope>NUCLEOTIDE SEQUENCE [LARGE SCALE GENOMIC DNA]</scope>
    <source>
        <strain evidence="2 3">OR214</strain>
    </source>
</reference>
<dbReference type="SUPFAM" id="SSF51735">
    <property type="entry name" value="NAD(P)-binding Rossmann-fold domains"/>
    <property type="match status" value="1"/>
</dbReference>
<dbReference type="InterPro" id="IPR050259">
    <property type="entry name" value="SDR"/>
</dbReference>
<dbReference type="EMBL" id="APMQ01000002">
    <property type="protein sequence ID" value="ENZ79069.1"/>
    <property type="molecule type" value="Genomic_DNA"/>
</dbReference>
<organism evidence="2 3">
    <name type="scientific">Ralstonia pickettii OR214</name>
    <dbReference type="NCBI Taxonomy" id="1264675"/>
    <lineage>
        <taxon>Bacteria</taxon>
        <taxon>Pseudomonadati</taxon>
        <taxon>Pseudomonadota</taxon>
        <taxon>Betaproteobacteria</taxon>
        <taxon>Burkholderiales</taxon>
        <taxon>Burkholderiaceae</taxon>
        <taxon>Ralstonia</taxon>
    </lineage>
</organism>
<accession>R0EAD6</accession>